<dbReference type="OrthoDB" id="6627459at2"/>
<reference evidence="3" key="1">
    <citation type="submission" date="2016-08" db="EMBL/GenBank/DDBJ databases">
        <authorList>
            <person name="Varghese N."/>
            <person name="Submissions Spin"/>
        </authorList>
    </citation>
    <scope>NUCLEOTIDE SEQUENCE [LARGE SCALE GENOMIC DNA]</scope>
    <source>
        <strain evidence="3">REICA_082</strain>
    </source>
</reference>
<feature type="signal peptide" evidence="1">
    <location>
        <begin position="1"/>
        <end position="20"/>
    </location>
</feature>
<proteinExistence type="predicted"/>
<organism evidence="2 3">
    <name type="scientific">Kosakonia oryzendophytica</name>
    <dbReference type="NCBI Taxonomy" id="1005665"/>
    <lineage>
        <taxon>Bacteria</taxon>
        <taxon>Pseudomonadati</taxon>
        <taxon>Pseudomonadota</taxon>
        <taxon>Gammaproteobacteria</taxon>
        <taxon>Enterobacterales</taxon>
        <taxon>Enterobacteriaceae</taxon>
        <taxon>Kosakonia</taxon>
    </lineage>
</organism>
<evidence type="ECO:0000313" key="3">
    <source>
        <dbReference type="Proteomes" id="UP000198975"/>
    </source>
</evidence>
<sequence length="223" mass="24671">MLKRIIMLMLCVLCGLPAIASQTLKNGVLQAYWLPVWNNEGTKSTAELKYRYFVLNTSGKIDKVINVTFADNDAIINRAFSHLPPSFLKYSEGHAEQAGQLIIEGLKVQPECDRSLYSAKGVTFTPIAGQLSVAKNLELSAGCEAYPWAVTYTLKAGLEGQHFKQQPEATAKDLQPVPPEQPLIKIETIDSNWIRAAVVDQSKNDLIGEPQGYLRLDTLQPIN</sequence>
<dbReference type="RefSeq" id="WP_088237909.1">
    <property type="nucleotide sequence ID" value="NZ_FMAY01000007.1"/>
</dbReference>
<evidence type="ECO:0000256" key="1">
    <source>
        <dbReference type="SAM" id="SignalP"/>
    </source>
</evidence>
<gene>
    <name evidence="2" type="ORF">GA0061071_107171</name>
</gene>
<evidence type="ECO:0000313" key="2">
    <source>
        <dbReference type="EMBL" id="SCC17593.1"/>
    </source>
</evidence>
<dbReference type="AlphaFoldDB" id="A0A1C4CEZ1"/>
<name>A0A1C4CEZ1_9ENTR</name>
<keyword evidence="3" id="KW-1185">Reference proteome</keyword>
<feature type="chain" id="PRO_5008689898" evidence="1">
    <location>
        <begin position="21"/>
        <end position="223"/>
    </location>
</feature>
<dbReference type="Proteomes" id="UP000198975">
    <property type="component" value="Unassembled WGS sequence"/>
</dbReference>
<accession>A0A1C4CEZ1</accession>
<protein>
    <submittedName>
        <fullName evidence="2">Uncharacterized protein</fullName>
    </submittedName>
</protein>
<keyword evidence="1" id="KW-0732">Signal</keyword>
<dbReference type="EMBL" id="FMAY01000007">
    <property type="protein sequence ID" value="SCC17593.1"/>
    <property type="molecule type" value="Genomic_DNA"/>
</dbReference>